<feature type="domain" description="TFIIS N-terminal" evidence="5">
    <location>
        <begin position="1"/>
        <end position="80"/>
    </location>
</feature>
<dbReference type="Proteomes" id="UP000267029">
    <property type="component" value="Unassembled WGS sequence"/>
</dbReference>
<name>A0A0R3UQR6_MESCO</name>
<dbReference type="STRING" id="53468.A0A0R3UQR6"/>
<dbReference type="InterPro" id="IPR017923">
    <property type="entry name" value="TFIIS_N"/>
</dbReference>
<dbReference type="SUPFAM" id="SSF47676">
    <property type="entry name" value="Conserved domain common to transcription factors TFIIS, elongin A, CRSP70"/>
    <property type="match status" value="1"/>
</dbReference>
<dbReference type="Gene3D" id="6.10.250.3180">
    <property type="match status" value="1"/>
</dbReference>
<evidence type="ECO:0000259" key="5">
    <source>
        <dbReference type="PROSITE" id="PS51319"/>
    </source>
</evidence>
<accession>A0A0R3UQR6</accession>
<organism evidence="6 7">
    <name type="scientific">Mesocestoides corti</name>
    <name type="common">Flatworm</name>
    <dbReference type="NCBI Taxonomy" id="53468"/>
    <lineage>
        <taxon>Eukaryota</taxon>
        <taxon>Metazoa</taxon>
        <taxon>Spiralia</taxon>
        <taxon>Lophotrochozoa</taxon>
        <taxon>Platyhelminthes</taxon>
        <taxon>Cestoda</taxon>
        <taxon>Eucestoda</taxon>
        <taxon>Cyclophyllidea</taxon>
        <taxon>Mesocestoididae</taxon>
        <taxon>Mesocestoides</taxon>
    </lineage>
</organism>
<dbReference type="PROSITE" id="PS50181">
    <property type="entry name" value="FBOX"/>
    <property type="match status" value="1"/>
</dbReference>
<dbReference type="Pfam" id="PF08711">
    <property type="entry name" value="Med26"/>
    <property type="match status" value="1"/>
</dbReference>
<evidence type="ECO:0000259" key="4">
    <source>
        <dbReference type="PROSITE" id="PS50181"/>
    </source>
</evidence>
<feature type="region of interest" description="Disordered" evidence="3">
    <location>
        <begin position="411"/>
        <end position="452"/>
    </location>
</feature>
<dbReference type="PANTHER" id="PTHR15141:SF76">
    <property type="entry name" value="TRANSCRIPTION ELONGATION FACTOR B POLYPEPTIDE 3"/>
    <property type="match status" value="1"/>
</dbReference>
<dbReference type="InterPro" id="IPR035441">
    <property type="entry name" value="TFIIS/LEDGF_dom_sf"/>
</dbReference>
<sequence length="452" mass="51062">MAGDVVTALSRFGETLTDASVGRDTKLKVLRTLSGVALTLTELSNSGVGRAVRRLKAEPGELGETAKNLVTKWRALLDEHMKRENIMIPNKVEKPRNLTGSLEPLSPFSKTIKRHASSVSETQSLDASSGLSFEQAMNVTITMKKKPKKRSVAKMKEEMPSFHLSREFTQDILSSLSVSVDRPDACKPSPKPHPPAISCPSNQFEDDGDLKFHSKKVIWAPRVKRPVEQGSSCSHLFNGNTSLYQPPTLVDACLSVIEKNLSIVEYVGQVPYELFSRVLQNASVEDLLRIEKHNPQFEGLTDELWKKHVQRRFPECRDLNPRSKETWAKLYTRLEDECSRRLDQFINRSASKLRAEKESRRTTLMTDVITPAQIRKRISRQLDNHRSHGLSRLGRCPTKLSNVREAKMVFKPRNMSYPTPPSSAADRRDALAAQRQSASVLDKLRKQVRKSR</sequence>
<reference evidence="8" key="2">
    <citation type="submission" date="2019-11" db="UniProtKB">
        <authorList>
            <consortium name="WormBaseParasite"/>
        </authorList>
    </citation>
    <scope>IDENTIFICATION</scope>
</reference>
<evidence type="ECO:0000256" key="3">
    <source>
        <dbReference type="SAM" id="MobiDB-lite"/>
    </source>
</evidence>
<protein>
    <recommendedName>
        <fullName evidence="1">Elongin-A</fullName>
    </recommendedName>
</protein>
<keyword evidence="2" id="KW-0539">Nucleus</keyword>
<evidence type="ECO:0000256" key="2">
    <source>
        <dbReference type="PROSITE-ProRule" id="PRU00649"/>
    </source>
</evidence>
<dbReference type="GO" id="GO:0006368">
    <property type="term" value="P:transcription elongation by RNA polymerase II"/>
    <property type="evidence" value="ECO:0007669"/>
    <property type="project" value="InterPro"/>
</dbReference>
<dbReference type="InterPro" id="IPR010684">
    <property type="entry name" value="RNA_pol_II_trans_fac_SIII_A"/>
</dbReference>
<dbReference type="EMBL" id="UXSR01006072">
    <property type="protein sequence ID" value="VDD84219.1"/>
    <property type="molecule type" value="Genomic_DNA"/>
</dbReference>
<feature type="domain" description="F-box" evidence="4">
    <location>
        <begin position="264"/>
        <end position="308"/>
    </location>
</feature>
<dbReference type="Gene3D" id="1.20.930.10">
    <property type="entry name" value="Conserved domain common to transcription factors TFIIS, elongin A, CRSP70"/>
    <property type="match status" value="1"/>
</dbReference>
<dbReference type="InterPro" id="IPR051870">
    <property type="entry name" value="Elongin-A_domain"/>
</dbReference>
<dbReference type="InterPro" id="IPR001810">
    <property type="entry name" value="F-box_dom"/>
</dbReference>
<evidence type="ECO:0000313" key="6">
    <source>
        <dbReference type="EMBL" id="VDD84219.1"/>
    </source>
</evidence>
<evidence type="ECO:0000313" key="8">
    <source>
        <dbReference type="WBParaSite" id="MCU_011709-RA"/>
    </source>
</evidence>
<dbReference type="GO" id="GO:0070449">
    <property type="term" value="C:elongin complex"/>
    <property type="evidence" value="ECO:0007669"/>
    <property type="project" value="InterPro"/>
</dbReference>
<gene>
    <name evidence="6" type="ORF">MCOS_LOCUS10222</name>
</gene>
<dbReference type="PROSITE" id="PS51319">
    <property type="entry name" value="TFIIS_N"/>
    <property type="match status" value="1"/>
</dbReference>
<keyword evidence="7" id="KW-1185">Reference proteome</keyword>
<reference evidence="6 7" key="1">
    <citation type="submission" date="2018-10" db="EMBL/GenBank/DDBJ databases">
        <authorList>
            <consortium name="Pathogen Informatics"/>
        </authorList>
    </citation>
    <scope>NUCLEOTIDE SEQUENCE [LARGE SCALE GENOMIC DNA]</scope>
</reference>
<proteinExistence type="predicted"/>
<dbReference type="OrthoDB" id="21513at2759"/>
<evidence type="ECO:0000256" key="1">
    <source>
        <dbReference type="ARBA" id="ARBA00021346"/>
    </source>
</evidence>
<dbReference type="AlphaFoldDB" id="A0A0R3UQR6"/>
<comment type="subcellular location">
    <subcellularLocation>
        <location evidence="2">Nucleus</location>
    </subcellularLocation>
</comment>
<evidence type="ECO:0000313" key="7">
    <source>
        <dbReference type="Proteomes" id="UP000267029"/>
    </source>
</evidence>
<dbReference type="WBParaSite" id="MCU_011709-RA">
    <property type="protein sequence ID" value="MCU_011709-RA"/>
    <property type="gene ID" value="MCU_011709"/>
</dbReference>
<dbReference type="Pfam" id="PF06881">
    <property type="entry name" value="Elongin_A"/>
    <property type="match status" value="1"/>
</dbReference>
<dbReference type="PANTHER" id="PTHR15141">
    <property type="entry name" value="TRANSCRIPTION ELONGATION FACTOR B POLYPEPTIDE 3"/>
    <property type="match status" value="1"/>
</dbReference>